<feature type="binding site" evidence="3">
    <location>
        <position position="179"/>
    </location>
    <ligand>
        <name>a divalent metal cation</name>
        <dbReference type="ChEBI" id="CHEBI:60240"/>
    </ligand>
</feature>
<sequence>MCDIESSSKKKYEFIPITTCPLQIGTRLFWDECSAKLYFVDLPKYTVYRYDPALPKAKRLTKAEIGEFSSIETPLSSWTSELAGSPTKFIAGIGRKIVFVEWDGKAPAVPDFEVICEVDKEPDLCNNRLNGAKVDPWGRLWAGTMGPEENGNVVPGKGSLYCLKKGCITKKKCNIGISNGLAWDMKKMKMYFCDTLKPKVFQYNLSKDGNISKEQVVFEFDKNYRLAGKPDGLTIDSKGNVWVCAIFGSALVKIDLLNGTVVFGGPKFEDLYVTTARIATDGCPPGPPAGTVYRVKGAGVTGLKGDKYIP</sequence>
<gene>
    <name evidence="5" type="ORF">PHYEVI_LOCUS5890</name>
</gene>
<feature type="binding site" evidence="3">
    <location>
        <position position="128"/>
    </location>
    <ligand>
        <name>substrate</name>
    </ligand>
</feature>
<dbReference type="InterPro" id="IPR013658">
    <property type="entry name" value="SGL"/>
</dbReference>
<feature type="domain" description="SMP-30/Gluconolactonase/LRE-like region" evidence="4">
    <location>
        <begin position="28"/>
        <end position="277"/>
    </location>
</feature>
<dbReference type="SUPFAM" id="SSF63829">
    <property type="entry name" value="Calcium-dependent phosphotriesterase"/>
    <property type="match status" value="1"/>
</dbReference>
<dbReference type="GO" id="GO:0019853">
    <property type="term" value="P:L-ascorbic acid biosynthetic process"/>
    <property type="evidence" value="ECO:0007669"/>
    <property type="project" value="TreeGrafter"/>
</dbReference>
<dbReference type="GO" id="GO:0004341">
    <property type="term" value="F:gluconolactonase activity"/>
    <property type="evidence" value="ECO:0007669"/>
    <property type="project" value="TreeGrafter"/>
</dbReference>
<organism evidence="5 6">
    <name type="scientific">Phyllotreta striolata</name>
    <name type="common">Striped flea beetle</name>
    <name type="synonym">Crioceris striolata</name>
    <dbReference type="NCBI Taxonomy" id="444603"/>
    <lineage>
        <taxon>Eukaryota</taxon>
        <taxon>Metazoa</taxon>
        <taxon>Ecdysozoa</taxon>
        <taxon>Arthropoda</taxon>
        <taxon>Hexapoda</taxon>
        <taxon>Insecta</taxon>
        <taxon>Pterygota</taxon>
        <taxon>Neoptera</taxon>
        <taxon>Endopterygota</taxon>
        <taxon>Coleoptera</taxon>
        <taxon>Polyphaga</taxon>
        <taxon>Cucujiformia</taxon>
        <taxon>Chrysomeloidea</taxon>
        <taxon>Chrysomelidae</taxon>
        <taxon>Galerucinae</taxon>
        <taxon>Alticini</taxon>
        <taxon>Phyllotreta</taxon>
    </lineage>
</organism>
<dbReference type="EMBL" id="OU900095">
    <property type="protein sequence ID" value="CAG9859516.1"/>
    <property type="molecule type" value="Genomic_DNA"/>
</dbReference>
<protein>
    <recommendedName>
        <fullName evidence="4">SMP-30/Gluconolactonase/LRE-like region domain-containing protein</fullName>
    </recommendedName>
</protein>
<feature type="binding site" evidence="3">
    <location>
        <position position="231"/>
    </location>
    <ligand>
        <name>a divalent metal cation</name>
        <dbReference type="ChEBI" id="CHEBI:60240"/>
    </ligand>
</feature>
<dbReference type="Proteomes" id="UP001153712">
    <property type="component" value="Chromosome 2"/>
</dbReference>
<proteinExistence type="inferred from homology"/>
<dbReference type="OrthoDB" id="423498at2759"/>
<feature type="binding site" evidence="3">
    <location>
        <position position="130"/>
    </location>
    <ligand>
        <name>substrate</name>
    </ligand>
</feature>
<feature type="active site" description="Proton donor/acceptor" evidence="2">
    <location>
        <position position="231"/>
    </location>
</feature>
<keyword evidence="6" id="KW-1185">Reference proteome</keyword>
<dbReference type="InterPro" id="IPR011042">
    <property type="entry name" value="6-blade_b-propeller_TolB-like"/>
</dbReference>
<dbReference type="AlphaFoldDB" id="A0A9N9TN75"/>
<comment type="cofactor">
    <cofactor evidence="3">
        <name>Zn(2+)</name>
        <dbReference type="ChEBI" id="CHEBI:29105"/>
    </cofactor>
    <text evidence="3">Binds 1 divalent metal cation per subunit.</text>
</comment>
<comment type="similarity">
    <text evidence="1">Belongs to the SMP-30/CGR1 family.</text>
</comment>
<reference evidence="5" key="1">
    <citation type="submission" date="2022-01" db="EMBL/GenBank/DDBJ databases">
        <authorList>
            <person name="King R."/>
        </authorList>
    </citation>
    <scope>NUCLEOTIDE SEQUENCE</scope>
</reference>
<dbReference type="Pfam" id="PF08450">
    <property type="entry name" value="SGL"/>
    <property type="match status" value="1"/>
</dbReference>
<evidence type="ECO:0000259" key="4">
    <source>
        <dbReference type="Pfam" id="PF08450"/>
    </source>
</evidence>
<evidence type="ECO:0000256" key="3">
    <source>
        <dbReference type="PIRSR" id="PIRSR605511-2"/>
    </source>
</evidence>
<evidence type="ECO:0000313" key="5">
    <source>
        <dbReference type="EMBL" id="CAG9859516.1"/>
    </source>
</evidence>
<dbReference type="PRINTS" id="PR01790">
    <property type="entry name" value="SMP30FAMILY"/>
</dbReference>
<dbReference type="GO" id="GO:0005509">
    <property type="term" value="F:calcium ion binding"/>
    <property type="evidence" value="ECO:0007669"/>
    <property type="project" value="TreeGrafter"/>
</dbReference>
<name>A0A9N9TN75_PHYSR</name>
<dbReference type="PANTHER" id="PTHR10907">
    <property type="entry name" value="REGUCALCIN"/>
    <property type="match status" value="1"/>
</dbReference>
<evidence type="ECO:0000256" key="2">
    <source>
        <dbReference type="PIRSR" id="PIRSR605511-1"/>
    </source>
</evidence>
<feature type="binding site" evidence="3">
    <location>
        <position position="148"/>
    </location>
    <ligand>
        <name>substrate</name>
    </ligand>
</feature>
<dbReference type="PANTHER" id="PTHR10907:SF66">
    <property type="entry name" value="MIP34848P1-RELATED"/>
    <property type="match status" value="1"/>
</dbReference>
<keyword evidence="3" id="KW-0862">Zinc</keyword>
<dbReference type="Gene3D" id="2.120.10.30">
    <property type="entry name" value="TolB, C-terminal domain"/>
    <property type="match status" value="1"/>
</dbReference>
<dbReference type="InterPro" id="IPR005511">
    <property type="entry name" value="SMP-30"/>
</dbReference>
<accession>A0A9N9TN75</accession>
<evidence type="ECO:0000256" key="1">
    <source>
        <dbReference type="ARBA" id="ARBA00008853"/>
    </source>
</evidence>
<keyword evidence="3" id="KW-0479">Metal-binding</keyword>
<evidence type="ECO:0000313" key="6">
    <source>
        <dbReference type="Proteomes" id="UP001153712"/>
    </source>
</evidence>